<keyword evidence="1" id="KW-0732">Signal</keyword>
<protein>
    <recommendedName>
        <fullName evidence="4">Lipoprotein with Yx(FWY)xxD motif</fullName>
    </recommendedName>
</protein>
<proteinExistence type="predicted"/>
<dbReference type="PROSITE" id="PS51257">
    <property type="entry name" value="PROKAR_LIPOPROTEIN"/>
    <property type="match status" value="1"/>
</dbReference>
<dbReference type="PANTHER" id="PTHR39335">
    <property type="entry name" value="BLL4220 PROTEIN"/>
    <property type="match status" value="1"/>
</dbReference>
<evidence type="ECO:0000256" key="1">
    <source>
        <dbReference type="SAM" id="SignalP"/>
    </source>
</evidence>
<dbReference type="Pfam" id="PF03640">
    <property type="entry name" value="Lipoprotein_15"/>
    <property type="match status" value="2"/>
</dbReference>
<evidence type="ECO:0000313" key="3">
    <source>
        <dbReference type="Proteomes" id="UP000033448"/>
    </source>
</evidence>
<comment type="caution">
    <text evidence="2">The sequence shown here is derived from an EMBL/GenBank/DDBJ whole genome shotgun (WGS) entry which is preliminary data.</text>
</comment>
<sequence>MRRTWAIGALALGLLLAGCSSPATTGSSAPPASSDGYGAGGGYGAGTSSTAASTGLKLAKTSLGEVVVTSTGMTAYVFDKDTKGTQKSACTGACAGLWPAILATGDTPQGEGISGALGTIPTPDGKKQITLDGWPLYTYSGDTAAGDVHGQGLQGIWWVVNASGAKVGG</sequence>
<feature type="chain" id="PRO_5039333051" description="Lipoprotein with Yx(FWY)xxD motif" evidence="1">
    <location>
        <begin position="26"/>
        <end position="169"/>
    </location>
</feature>
<evidence type="ECO:0008006" key="4">
    <source>
        <dbReference type="Google" id="ProtNLM"/>
    </source>
</evidence>
<dbReference type="PATRIC" id="fig|582680.7.peg.2794"/>
<dbReference type="PANTHER" id="PTHR39335:SF1">
    <property type="entry name" value="BLL4220 PROTEIN"/>
    <property type="match status" value="1"/>
</dbReference>
<dbReference type="InterPro" id="IPR005297">
    <property type="entry name" value="Lipoprotein_repeat"/>
</dbReference>
<gene>
    <name evidence="2" type="ORF">RL72_02737</name>
</gene>
<reference evidence="2 3" key="1">
    <citation type="submission" date="2015-02" db="EMBL/GenBank/DDBJ databases">
        <title>Draft genome sequences of ten Microbacterium spp. with emphasis on heavy metal contaminated environments.</title>
        <authorList>
            <person name="Corretto E."/>
        </authorList>
    </citation>
    <scope>NUCLEOTIDE SEQUENCE [LARGE SCALE GENOMIC DNA]</scope>
    <source>
        <strain evidence="2 3">DSM 23848</strain>
    </source>
</reference>
<name>A0A0F0KNJ3_9MICO</name>
<accession>A0A0F0KNJ3</accession>
<feature type="signal peptide" evidence="1">
    <location>
        <begin position="1"/>
        <end position="25"/>
    </location>
</feature>
<evidence type="ECO:0000313" key="2">
    <source>
        <dbReference type="EMBL" id="KJL20811.1"/>
    </source>
</evidence>
<dbReference type="EMBL" id="JYIT01000082">
    <property type="protein sequence ID" value="KJL20811.1"/>
    <property type="molecule type" value="Genomic_DNA"/>
</dbReference>
<dbReference type="Proteomes" id="UP000033448">
    <property type="component" value="Unassembled WGS sequence"/>
</dbReference>
<keyword evidence="3" id="KW-1185">Reference proteome</keyword>
<dbReference type="GO" id="GO:0043448">
    <property type="term" value="P:alkane catabolic process"/>
    <property type="evidence" value="ECO:0007669"/>
    <property type="project" value="TreeGrafter"/>
</dbReference>
<dbReference type="OrthoDB" id="597632at2"/>
<dbReference type="AlphaFoldDB" id="A0A0F0KNJ3"/>
<dbReference type="RefSeq" id="WP_045251400.1">
    <property type="nucleotide sequence ID" value="NZ_CP099706.1"/>
</dbReference>
<organism evidence="2 3">
    <name type="scientific">Microbacterium azadirachtae</name>
    <dbReference type="NCBI Taxonomy" id="582680"/>
    <lineage>
        <taxon>Bacteria</taxon>
        <taxon>Bacillati</taxon>
        <taxon>Actinomycetota</taxon>
        <taxon>Actinomycetes</taxon>
        <taxon>Micrococcales</taxon>
        <taxon>Microbacteriaceae</taxon>
        <taxon>Microbacterium</taxon>
    </lineage>
</organism>